<accession>A0A6A6XN00</accession>
<evidence type="ECO:0000313" key="2">
    <source>
        <dbReference type="EMBL" id="KAF2797890.1"/>
    </source>
</evidence>
<evidence type="ECO:0000313" key="3">
    <source>
        <dbReference type="Proteomes" id="UP000799757"/>
    </source>
</evidence>
<keyword evidence="3" id="KW-1185">Reference proteome</keyword>
<gene>
    <name evidence="2" type="ORF">K505DRAFT_358020</name>
</gene>
<dbReference type="PANTHER" id="PTHR38790">
    <property type="entry name" value="2EXR DOMAIN-CONTAINING PROTEIN-RELATED"/>
    <property type="match status" value="1"/>
</dbReference>
<dbReference type="PANTHER" id="PTHR38790:SF4">
    <property type="entry name" value="2EXR DOMAIN-CONTAINING PROTEIN"/>
    <property type="match status" value="1"/>
</dbReference>
<proteinExistence type="predicted"/>
<protein>
    <submittedName>
        <fullName evidence="2">Uncharacterized protein</fullName>
    </submittedName>
</protein>
<dbReference type="Proteomes" id="UP000799757">
    <property type="component" value="Unassembled WGS sequence"/>
</dbReference>
<organism evidence="2 3">
    <name type="scientific">Melanomma pulvis-pyrius CBS 109.77</name>
    <dbReference type="NCBI Taxonomy" id="1314802"/>
    <lineage>
        <taxon>Eukaryota</taxon>
        <taxon>Fungi</taxon>
        <taxon>Dikarya</taxon>
        <taxon>Ascomycota</taxon>
        <taxon>Pezizomycotina</taxon>
        <taxon>Dothideomycetes</taxon>
        <taxon>Pleosporomycetidae</taxon>
        <taxon>Pleosporales</taxon>
        <taxon>Melanommataceae</taxon>
        <taxon>Melanomma</taxon>
    </lineage>
</organism>
<dbReference type="OrthoDB" id="5413827at2759"/>
<name>A0A6A6XN00_9PLEO</name>
<dbReference type="EMBL" id="MU001796">
    <property type="protein sequence ID" value="KAF2797890.1"/>
    <property type="molecule type" value="Genomic_DNA"/>
</dbReference>
<reference evidence="2" key="1">
    <citation type="journal article" date="2020" name="Stud. Mycol.">
        <title>101 Dothideomycetes genomes: a test case for predicting lifestyles and emergence of pathogens.</title>
        <authorList>
            <person name="Haridas S."/>
            <person name="Albert R."/>
            <person name="Binder M."/>
            <person name="Bloem J."/>
            <person name="Labutti K."/>
            <person name="Salamov A."/>
            <person name="Andreopoulos B."/>
            <person name="Baker S."/>
            <person name="Barry K."/>
            <person name="Bills G."/>
            <person name="Bluhm B."/>
            <person name="Cannon C."/>
            <person name="Castanera R."/>
            <person name="Culley D."/>
            <person name="Daum C."/>
            <person name="Ezra D."/>
            <person name="Gonzalez J."/>
            <person name="Henrissat B."/>
            <person name="Kuo A."/>
            <person name="Liang C."/>
            <person name="Lipzen A."/>
            <person name="Lutzoni F."/>
            <person name="Magnuson J."/>
            <person name="Mondo S."/>
            <person name="Nolan M."/>
            <person name="Ohm R."/>
            <person name="Pangilinan J."/>
            <person name="Park H.-J."/>
            <person name="Ramirez L."/>
            <person name="Alfaro M."/>
            <person name="Sun H."/>
            <person name="Tritt A."/>
            <person name="Yoshinaga Y."/>
            <person name="Zwiers L.-H."/>
            <person name="Turgeon B."/>
            <person name="Goodwin S."/>
            <person name="Spatafora J."/>
            <person name="Crous P."/>
            <person name="Grigoriev I."/>
        </authorList>
    </citation>
    <scope>NUCLEOTIDE SEQUENCE</scope>
    <source>
        <strain evidence="2">CBS 109.77</strain>
    </source>
</reference>
<feature type="region of interest" description="Disordered" evidence="1">
    <location>
        <begin position="1"/>
        <end position="32"/>
    </location>
</feature>
<sequence length="259" mass="30263">MAATRPSTKGKPKPAAKTEASRVDKKPRRKNLPFRLRRHRDGLLNPLARGKYIVIKKRNDRESPFLRLPAEIRNLIYKHMFEKKYDIIPLEMDWRGRRHLVSLGCPDVNLLLTCRQIYYEAALLPFKLNFFHPVTGAALWRMSKTLLRGQRSSMTTLTVDRAVAHWMASAREVRKFFNLKRIIVWVTAAEAAVDFTTIANRMRTNLKNDNLEIIVKQMSPRDDPRPLVQIDRLPPHLRDLWRAKLIMGTERTLSRAHAR</sequence>
<evidence type="ECO:0000256" key="1">
    <source>
        <dbReference type="SAM" id="MobiDB-lite"/>
    </source>
</evidence>
<dbReference type="AlphaFoldDB" id="A0A6A6XN00"/>